<name>A0A7I7YR03_9MYCO</name>
<dbReference type="AlphaFoldDB" id="A0A7I7YR03"/>
<evidence type="ECO:0000313" key="2">
    <source>
        <dbReference type="Proteomes" id="UP000467105"/>
    </source>
</evidence>
<dbReference type="Proteomes" id="UP000467105">
    <property type="component" value="Chromosome"/>
</dbReference>
<gene>
    <name evidence="1" type="ORF">MPRM_16070</name>
</gene>
<sequence length="69" mass="7572">MVEEQQAKVRLQPVDDQTPQLLIAAEPMRQDDRWAAWRADDLDIVPGANIHAPTLGCPGLGPRMLARAG</sequence>
<evidence type="ECO:0000313" key="1">
    <source>
        <dbReference type="EMBL" id="BBZ44326.1"/>
    </source>
</evidence>
<reference evidence="1 2" key="1">
    <citation type="journal article" date="2019" name="Emerg. Microbes Infect.">
        <title>Comprehensive subspecies identification of 175 nontuberculous mycobacteria species based on 7547 genomic profiles.</title>
        <authorList>
            <person name="Matsumoto Y."/>
            <person name="Kinjo T."/>
            <person name="Motooka D."/>
            <person name="Nabeya D."/>
            <person name="Jung N."/>
            <person name="Uechi K."/>
            <person name="Horii T."/>
            <person name="Iida T."/>
            <person name="Fujita J."/>
            <person name="Nakamura S."/>
        </authorList>
    </citation>
    <scope>NUCLEOTIDE SEQUENCE [LARGE SCALE GENOMIC DNA]</scope>
    <source>
        <strain evidence="1 2">JCM 14742</strain>
    </source>
</reference>
<proteinExistence type="predicted"/>
<accession>A0A7I7YR03</accession>
<protein>
    <submittedName>
        <fullName evidence="1">Uncharacterized protein</fullName>
    </submittedName>
</protein>
<organism evidence="1 2">
    <name type="scientific">Mycobacterium parmense</name>
    <dbReference type="NCBI Taxonomy" id="185642"/>
    <lineage>
        <taxon>Bacteria</taxon>
        <taxon>Bacillati</taxon>
        <taxon>Actinomycetota</taxon>
        <taxon>Actinomycetes</taxon>
        <taxon>Mycobacteriales</taxon>
        <taxon>Mycobacteriaceae</taxon>
        <taxon>Mycobacterium</taxon>
        <taxon>Mycobacterium simiae complex</taxon>
    </lineage>
</organism>
<dbReference type="EMBL" id="AP022614">
    <property type="protein sequence ID" value="BBZ44326.1"/>
    <property type="molecule type" value="Genomic_DNA"/>
</dbReference>
<keyword evidence="2" id="KW-1185">Reference proteome</keyword>